<reference evidence="1 2" key="1">
    <citation type="journal article" date="2019" name="Int. J. Syst. Evol. Microbiol.">
        <title>The Global Catalogue of Microorganisms (GCM) 10K type strain sequencing project: providing services to taxonomists for standard genome sequencing and annotation.</title>
        <authorList>
            <consortium name="The Broad Institute Genomics Platform"/>
            <consortium name="The Broad Institute Genome Sequencing Center for Infectious Disease"/>
            <person name="Wu L."/>
            <person name="Ma J."/>
        </authorList>
    </citation>
    <scope>NUCLEOTIDE SEQUENCE [LARGE SCALE GENOMIC DNA]</scope>
    <source>
        <strain evidence="1 2">JCM 16009</strain>
    </source>
</reference>
<dbReference type="Proteomes" id="UP001500449">
    <property type="component" value="Unassembled WGS sequence"/>
</dbReference>
<evidence type="ECO:0000313" key="1">
    <source>
        <dbReference type="EMBL" id="GAA1860901.1"/>
    </source>
</evidence>
<comment type="caution">
    <text evidence="1">The sequence shown here is derived from an EMBL/GenBank/DDBJ whole genome shotgun (WGS) entry which is preliminary data.</text>
</comment>
<name>A0ABN2NE06_9PSEU</name>
<organism evidence="1 2">
    <name type="scientific">Pseudonocardia ailaonensis</name>
    <dbReference type="NCBI Taxonomy" id="367279"/>
    <lineage>
        <taxon>Bacteria</taxon>
        <taxon>Bacillati</taxon>
        <taxon>Actinomycetota</taxon>
        <taxon>Actinomycetes</taxon>
        <taxon>Pseudonocardiales</taxon>
        <taxon>Pseudonocardiaceae</taxon>
        <taxon>Pseudonocardia</taxon>
    </lineage>
</organism>
<protein>
    <recommendedName>
        <fullName evidence="3">Transposase</fullName>
    </recommendedName>
</protein>
<accession>A0ABN2NE06</accession>
<gene>
    <name evidence="1" type="ORF">GCM10009836_46310</name>
</gene>
<keyword evidence="2" id="KW-1185">Reference proteome</keyword>
<proteinExistence type="predicted"/>
<evidence type="ECO:0000313" key="2">
    <source>
        <dbReference type="Proteomes" id="UP001500449"/>
    </source>
</evidence>
<dbReference type="EMBL" id="BAAAQK010000018">
    <property type="protein sequence ID" value="GAA1860901.1"/>
    <property type="molecule type" value="Genomic_DNA"/>
</dbReference>
<sequence length="71" mass="7843">MGTNRVGATRRCCATHGYVVYRWKWCYSRSGQGKSPARTSRVASPTFHYGECPIDLSEKEFPSVNAGEGLA</sequence>
<evidence type="ECO:0008006" key="3">
    <source>
        <dbReference type="Google" id="ProtNLM"/>
    </source>
</evidence>